<organism evidence="4 5">
    <name type="scientific">Stephania japonica</name>
    <dbReference type="NCBI Taxonomy" id="461633"/>
    <lineage>
        <taxon>Eukaryota</taxon>
        <taxon>Viridiplantae</taxon>
        <taxon>Streptophyta</taxon>
        <taxon>Embryophyta</taxon>
        <taxon>Tracheophyta</taxon>
        <taxon>Spermatophyta</taxon>
        <taxon>Magnoliopsida</taxon>
        <taxon>Ranunculales</taxon>
        <taxon>Menispermaceae</taxon>
        <taxon>Menispermoideae</taxon>
        <taxon>Cissampelideae</taxon>
        <taxon>Stephania</taxon>
    </lineage>
</organism>
<dbReference type="PANTHER" id="PTHR13068">
    <property type="entry name" value="CGI-12 PROTEIN-RELATED"/>
    <property type="match status" value="1"/>
</dbReference>
<keyword evidence="2" id="KW-0805">Transcription regulation</keyword>
<dbReference type="GO" id="GO:0006353">
    <property type="term" value="P:DNA-templated transcription termination"/>
    <property type="evidence" value="ECO:0007669"/>
    <property type="project" value="UniProtKB-KW"/>
</dbReference>
<gene>
    <name evidence="4" type="ORF">Sjap_004481</name>
</gene>
<protein>
    <recommendedName>
        <fullName evidence="6">Transcription termination factor MTEF18, mitochondrial</fullName>
    </recommendedName>
</protein>
<name>A0AAP0PH20_9MAGN</name>
<dbReference type="Proteomes" id="UP001417504">
    <property type="component" value="Unassembled WGS sequence"/>
</dbReference>
<dbReference type="Pfam" id="PF02536">
    <property type="entry name" value="mTERF"/>
    <property type="match status" value="1"/>
</dbReference>
<proteinExistence type="inferred from homology"/>
<evidence type="ECO:0000256" key="1">
    <source>
        <dbReference type="ARBA" id="ARBA00007692"/>
    </source>
</evidence>
<keyword evidence="2" id="KW-0804">Transcription</keyword>
<dbReference type="AlphaFoldDB" id="A0AAP0PH20"/>
<dbReference type="PANTHER" id="PTHR13068:SF113">
    <property type="entry name" value="TRANSCRIPTION TERMINATION FACTOR MTEF18, MITOCHONDRIAL"/>
    <property type="match status" value="1"/>
</dbReference>
<dbReference type="EMBL" id="JBBNAE010000002">
    <property type="protein sequence ID" value="KAK9144578.1"/>
    <property type="molecule type" value="Genomic_DNA"/>
</dbReference>
<evidence type="ECO:0000256" key="3">
    <source>
        <dbReference type="ARBA" id="ARBA00022946"/>
    </source>
</evidence>
<sequence>MHFFPKLNITSIRHCSHYSSLRKLPKLRKIPNHQRPKAILQAQKALTEYFYNTRSLPFSCAENISNNALVSLCDLIAKVDFSPQTFSSGFSRFLRYHPIDEFDFFFESIGIPYSEIKGFVRPNEFFLSQNANILNVACVLCDFGFAWNKLGRLYVEKSLIFDEDPDGIPEEVFAKKFEFFSGMGASKEDIGLVLLQWPEILSYDLESHVFSVEGFLTSIGLSSMKLDSISWEFPFVLGKNKLENLPCLLRAIDLHEWFFEKIMNGDHHLLVGVNNGSLDYAVEKEFKKGMEKIKSRRKHRGTMERLNFLLGIGFGQNLVTLKVLSSLHGSRAQLQKRFNLLLNLGIKDPDLCKIVNMRAKAFNQNPAMLEEKVNHLQFGLGCSLQFLDVYPGFLCFDLENRIKPRYAIHQWLFKNGLVRRKYCITSMISPSEKTIIARLYNIHPSIPKQWLENPSRFNSESLEQE</sequence>
<keyword evidence="2" id="KW-0806">Transcription termination</keyword>
<dbReference type="InterPro" id="IPR038538">
    <property type="entry name" value="MTERF_sf"/>
</dbReference>
<dbReference type="InterPro" id="IPR003690">
    <property type="entry name" value="MTERF"/>
</dbReference>
<evidence type="ECO:0000313" key="4">
    <source>
        <dbReference type="EMBL" id="KAK9144578.1"/>
    </source>
</evidence>
<evidence type="ECO:0000256" key="2">
    <source>
        <dbReference type="ARBA" id="ARBA00022472"/>
    </source>
</evidence>
<reference evidence="4 5" key="1">
    <citation type="submission" date="2024-01" db="EMBL/GenBank/DDBJ databases">
        <title>Genome assemblies of Stephania.</title>
        <authorList>
            <person name="Yang L."/>
        </authorList>
    </citation>
    <scope>NUCLEOTIDE SEQUENCE [LARGE SCALE GENOMIC DNA]</scope>
    <source>
        <strain evidence="4">QJT</strain>
        <tissue evidence="4">Leaf</tissue>
    </source>
</reference>
<keyword evidence="5" id="KW-1185">Reference proteome</keyword>
<evidence type="ECO:0008006" key="6">
    <source>
        <dbReference type="Google" id="ProtNLM"/>
    </source>
</evidence>
<comment type="similarity">
    <text evidence="1">Belongs to the mTERF family.</text>
</comment>
<dbReference type="Gene3D" id="1.25.70.10">
    <property type="entry name" value="Transcription termination factor 3, mitochondrial"/>
    <property type="match status" value="1"/>
</dbReference>
<evidence type="ECO:0000313" key="5">
    <source>
        <dbReference type="Proteomes" id="UP001417504"/>
    </source>
</evidence>
<accession>A0AAP0PH20</accession>
<comment type="caution">
    <text evidence="4">The sequence shown here is derived from an EMBL/GenBank/DDBJ whole genome shotgun (WGS) entry which is preliminary data.</text>
</comment>
<keyword evidence="3" id="KW-0809">Transit peptide</keyword>
<dbReference type="GO" id="GO:0003676">
    <property type="term" value="F:nucleic acid binding"/>
    <property type="evidence" value="ECO:0007669"/>
    <property type="project" value="InterPro"/>
</dbReference>